<dbReference type="GO" id="GO:0099604">
    <property type="term" value="F:ligand-gated calcium channel activity"/>
    <property type="evidence" value="ECO:0007669"/>
    <property type="project" value="TreeGrafter"/>
</dbReference>
<proteinExistence type="predicted"/>
<feature type="domain" description="TRPM SLOG" evidence="1">
    <location>
        <begin position="1"/>
        <end position="189"/>
    </location>
</feature>
<gene>
    <name evidence="2" type="ORF">CGI_10014327</name>
</gene>
<dbReference type="InterPro" id="IPR050927">
    <property type="entry name" value="TRPM"/>
</dbReference>
<dbReference type="Pfam" id="PF18139">
    <property type="entry name" value="LSDAT_euk"/>
    <property type="match status" value="1"/>
</dbReference>
<sequence>MVLSVIGDSENLVPSPWPKTVFQMALIEAARNGGETWILYRGKEEGLSKVVREAYKSYEEMEFKTDSDKKKEMDDKDRHVKLIKIAGIKNKESTSCNLKPAPTVEKLQLDSDFKTSIGEGDEFLWKFEKFVSEQTVAFFSHKMDTKMPVPIAVIVCEGDLKTIEHISIALKNEIPVIIMKGSGMAADLVCERLQK</sequence>
<name>K1PPB5_MAGGI</name>
<dbReference type="InParanoid" id="K1PPB5"/>
<accession>K1PPB5</accession>
<dbReference type="AlphaFoldDB" id="K1PPB5"/>
<dbReference type="EMBL" id="JH816212">
    <property type="protein sequence ID" value="EKC25972.1"/>
    <property type="molecule type" value="Genomic_DNA"/>
</dbReference>
<organism evidence="2">
    <name type="scientific">Magallana gigas</name>
    <name type="common">Pacific oyster</name>
    <name type="synonym">Crassostrea gigas</name>
    <dbReference type="NCBI Taxonomy" id="29159"/>
    <lineage>
        <taxon>Eukaryota</taxon>
        <taxon>Metazoa</taxon>
        <taxon>Spiralia</taxon>
        <taxon>Lophotrochozoa</taxon>
        <taxon>Mollusca</taxon>
        <taxon>Bivalvia</taxon>
        <taxon>Autobranchia</taxon>
        <taxon>Pteriomorphia</taxon>
        <taxon>Ostreida</taxon>
        <taxon>Ostreoidea</taxon>
        <taxon>Ostreidae</taxon>
        <taxon>Magallana</taxon>
    </lineage>
</organism>
<reference evidence="2" key="1">
    <citation type="journal article" date="2012" name="Nature">
        <title>The oyster genome reveals stress adaptation and complexity of shell formation.</title>
        <authorList>
            <person name="Zhang G."/>
            <person name="Fang X."/>
            <person name="Guo X."/>
            <person name="Li L."/>
            <person name="Luo R."/>
            <person name="Xu F."/>
            <person name="Yang P."/>
            <person name="Zhang L."/>
            <person name="Wang X."/>
            <person name="Qi H."/>
            <person name="Xiong Z."/>
            <person name="Que H."/>
            <person name="Xie Y."/>
            <person name="Holland P.W."/>
            <person name="Paps J."/>
            <person name="Zhu Y."/>
            <person name="Wu F."/>
            <person name="Chen Y."/>
            <person name="Wang J."/>
            <person name="Peng C."/>
            <person name="Meng J."/>
            <person name="Yang L."/>
            <person name="Liu J."/>
            <person name="Wen B."/>
            <person name="Zhang N."/>
            <person name="Huang Z."/>
            <person name="Zhu Q."/>
            <person name="Feng Y."/>
            <person name="Mount A."/>
            <person name="Hedgecock D."/>
            <person name="Xu Z."/>
            <person name="Liu Y."/>
            <person name="Domazet-Loso T."/>
            <person name="Du Y."/>
            <person name="Sun X."/>
            <person name="Zhang S."/>
            <person name="Liu B."/>
            <person name="Cheng P."/>
            <person name="Jiang X."/>
            <person name="Li J."/>
            <person name="Fan D."/>
            <person name="Wang W."/>
            <person name="Fu W."/>
            <person name="Wang T."/>
            <person name="Wang B."/>
            <person name="Zhang J."/>
            <person name="Peng Z."/>
            <person name="Li Y."/>
            <person name="Li N."/>
            <person name="Wang J."/>
            <person name="Chen M."/>
            <person name="He Y."/>
            <person name="Tan F."/>
            <person name="Song X."/>
            <person name="Zheng Q."/>
            <person name="Huang R."/>
            <person name="Yang H."/>
            <person name="Du X."/>
            <person name="Chen L."/>
            <person name="Yang M."/>
            <person name="Gaffney P.M."/>
            <person name="Wang S."/>
            <person name="Luo L."/>
            <person name="She Z."/>
            <person name="Ming Y."/>
            <person name="Huang W."/>
            <person name="Zhang S."/>
            <person name="Huang B."/>
            <person name="Zhang Y."/>
            <person name="Qu T."/>
            <person name="Ni P."/>
            <person name="Miao G."/>
            <person name="Wang J."/>
            <person name="Wang Q."/>
            <person name="Steinberg C.E."/>
            <person name="Wang H."/>
            <person name="Li N."/>
            <person name="Qian L."/>
            <person name="Zhang G."/>
            <person name="Li Y."/>
            <person name="Yang H."/>
            <person name="Liu X."/>
            <person name="Wang J."/>
            <person name="Yin Y."/>
            <person name="Wang J."/>
        </authorList>
    </citation>
    <scope>NUCLEOTIDE SEQUENCE [LARGE SCALE GENOMIC DNA]</scope>
    <source>
        <strain evidence="2">05x7-T-G4-1.051#20</strain>
    </source>
</reference>
<protein>
    <submittedName>
        <fullName evidence="2">Transient receptor potential cation channel subfamily M member 5</fullName>
    </submittedName>
</protein>
<dbReference type="PANTHER" id="PTHR13800:SF12">
    <property type="entry name" value="TRANSIENT RECEPTOR POTENTIAL CATION CHANNEL SUBFAMILY M MEMBER-LIKE 2"/>
    <property type="match status" value="1"/>
</dbReference>
<evidence type="ECO:0000259" key="1">
    <source>
        <dbReference type="Pfam" id="PF18139"/>
    </source>
</evidence>
<dbReference type="InterPro" id="IPR041491">
    <property type="entry name" value="TRPM_SLOG"/>
</dbReference>
<evidence type="ECO:0000313" key="2">
    <source>
        <dbReference type="EMBL" id="EKC25972.1"/>
    </source>
</evidence>
<keyword evidence="2" id="KW-0675">Receptor</keyword>
<dbReference type="PANTHER" id="PTHR13800">
    <property type="entry name" value="TRANSIENT RECEPTOR POTENTIAL CATION CHANNEL, SUBFAMILY M, MEMBER 6"/>
    <property type="match status" value="1"/>
</dbReference>
<dbReference type="HOGENOM" id="CLU_1397576_0_0_1"/>
<dbReference type="GO" id="GO:0005886">
    <property type="term" value="C:plasma membrane"/>
    <property type="evidence" value="ECO:0007669"/>
    <property type="project" value="TreeGrafter"/>
</dbReference>